<feature type="region of interest" description="Disordered" evidence="9">
    <location>
        <begin position="531"/>
        <end position="564"/>
    </location>
</feature>
<dbReference type="PANTHER" id="PTHR11353">
    <property type="entry name" value="CHAPERONIN"/>
    <property type="match status" value="1"/>
</dbReference>
<dbReference type="Gene3D" id="1.10.560.10">
    <property type="entry name" value="GroEL-like equatorial domain"/>
    <property type="match status" value="1"/>
</dbReference>
<accession>A0AAV8V377</accession>
<dbReference type="FunFam" id="1.10.560.10:FF:000017">
    <property type="entry name" value="T-complex protein 1 subunit eta"/>
    <property type="match status" value="1"/>
</dbReference>
<evidence type="ECO:0000256" key="2">
    <source>
        <dbReference type="ARBA" id="ARBA00008020"/>
    </source>
</evidence>
<keyword evidence="11" id="KW-1185">Reference proteome</keyword>
<dbReference type="InterPro" id="IPR053374">
    <property type="entry name" value="TCP-1_chaperonin"/>
</dbReference>
<dbReference type="FunFam" id="3.30.260.10:FF:000022">
    <property type="entry name" value="T-complex protein 1 subunit eta"/>
    <property type="match status" value="1"/>
</dbReference>
<dbReference type="InterPro" id="IPR012720">
    <property type="entry name" value="Chap_CCT_eta"/>
</dbReference>
<dbReference type="GO" id="GO:0005524">
    <property type="term" value="F:ATP binding"/>
    <property type="evidence" value="ECO:0007669"/>
    <property type="project" value="UniProtKB-KW"/>
</dbReference>
<keyword evidence="5 7" id="KW-0067">ATP-binding</keyword>
<dbReference type="GO" id="GO:0140662">
    <property type="term" value="F:ATP-dependent protein folding chaperone"/>
    <property type="evidence" value="ECO:0007669"/>
    <property type="project" value="InterPro"/>
</dbReference>
<dbReference type="Proteomes" id="UP001157974">
    <property type="component" value="Unassembled WGS sequence"/>
</dbReference>
<dbReference type="SUPFAM" id="SSF48592">
    <property type="entry name" value="GroEL equatorial domain-like"/>
    <property type="match status" value="1"/>
</dbReference>
<dbReference type="NCBIfam" id="NF041082">
    <property type="entry name" value="thermosome_alpha"/>
    <property type="match status" value="1"/>
</dbReference>
<dbReference type="GO" id="GO:0051082">
    <property type="term" value="F:unfolded protein binding"/>
    <property type="evidence" value="ECO:0007669"/>
    <property type="project" value="InterPro"/>
</dbReference>
<dbReference type="InterPro" id="IPR017998">
    <property type="entry name" value="Chaperone_TCP-1"/>
</dbReference>
<keyword evidence="6 7" id="KW-0143">Chaperone</keyword>
<evidence type="ECO:0000256" key="1">
    <source>
        <dbReference type="ARBA" id="ARBA00004496"/>
    </source>
</evidence>
<dbReference type="CDD" id="cd03340">
    <property type="entry name" value="TCP1_eta"/>
    <property type="match status" value="1"/>
</dbReference>
<proteinExistence type="inferred from homology"/>
<protein>
    <recommendedName>
        <fullName evidence="8">T-complex protein 1 subunit eta</fullName>
        <shortName evidence="8">TCP-1-eta</shortName>
    </recommendedName>
    <alternativeName>
        <fullName evidence="8">CCT-eta</fullName>
    </alternativeName>
</protein>
<dbReference type="PROSITE" id="PS00995">
    <property type="entry name" value="TCP1_3"/>
    <property type="match status" value="1"/>
</dbReference>
<dbReference type="PROSITE" id="PS00751">
    <property type="entry name" value="TCP1_2"/>
    <property type="match status" value="1"/>
</dbReference>
<dbReference type="NCBIfam" id="TIGR02345">
    <property type="entry name" value="chap_CCT_eta"/>
    <property type="match status" value="1"/>
</dbReference>
<evidence type="ECO:0000256" key="6">
    <source>
        <dbReference type="ARBA" id="ARBA00023186"/>
    </source>
</evidence>
<evidence type="ECO:0000256" key="4">
    <source>
        <dbReference type="ARBA" id="ARBA00022741"/>
    </source>
</evidence>
<keyword evidence="4 7" id="KW-0547">Nucleotide-binding</keyword>
<comment type="function">
    <text evidence="8">Molecular chaperone; assists the folding of proteins upon ATP hydrolysis. Known to play a role, in vitro, in the folding of actin and tubulin.</text>
</comment>
<evidence type="ECO:0000256" key="8">
    <source>
        <dbReference type="RuleBase" id="RU365042"/>
    </source>
</evidence>
<dbReference type="SUPFAM" id="SSF52029">
    <property type="entry name" value="GroEL apical domain-like"/>
    <property type="match status" value="1"/>
</dbReference>
<comment type="subcellular location">
    <subcellularLocation>
        <location evidence="1 8">Cytoplasm</location>
    </subcellularLocation>
</comment>
<dbReference type="FunFam" id="3.50.7.10:FF:000006">
    <property type="entry name" value="T-complex protein 1 subunit eta"/>
    <property type="match status" value="1"/>
</dbReference>
<evidence type="ECO:0000256" key="3">
    <source>
        <dbReference type="ARBA" id="ARBA00022490"/>
    </source>
</evidence>
<name>A0AAV8V377_9RHOD</name>
<dbReference type="AlphaFoldDB" id="A0AAV8V377"/>
<dbReference type="SUPFAM" id="SSF54849">
    <property type="entry name" value="GroEL-intermediate domain like"/>
    <property type="match status" value="1"/>
</dbReference>
<evidence type="ECO:0000313" key="11">
    <source>
        <dbReference type="Proteomes" id="UP001157974"/>
    </source>
</evidence>
<evidence type="ECO:0000256" key="7">
    <source>
        <dbReference type="RuleBase" id="RU004187"/>
    </source>
</evidence>
<comment type="caution">
    <text evidence="10">The sequence shown here is derived from an EMBL/GenBank/DDBJ whole genome shotgun (WGS) entry which is preliminary data.</text>
</comment>
<dbReference type="PRINTS" id="PR00304">
    <property type="entry name" value="TCOMPLEXTCP1"/>
</dbReference>
<comment type="similarity">
    <text evidence="2 7">Belongs to the TCP-1 chaperonin family.</text>
</comment>
<dbReference type="InterPro" id="IPR027413">
    <property type="entry name" value="GROEL-like_equatorial_sf"/>
</dbReference>
<dbReference type="Gene3D" id="3.30.260.10">
    <property type="entry name" value="TCP-1-like chaperonin intermediate domain"/>
    <property type="match status" value="1"/>
</dbReference>
<organism evidence="10 11">
    <name type="scientific">Rhodosorus marinus</name>
    <dbReference type="NCBI Taxonomy" id="101924"/>
    <lineage>
        <taxon>Eukaryota</taxon>
        <taxon>Rhodophyta</taxon>
        <taxon>Stylonematophyceae</taxon>
        <taxon>Stylonematales</taxon>
        <taxon>Stylonemataceae</taxon>
        <taxon>Rhodosorus</taxon>
    </lineage>
</organism>
<dbReference type="EMBL" id="JAMWBK010000001">
    <property type="protein sequence ID" value="KAJ8908368.1"/>
    <property type="molecule type" value="Genomic_DNA"/>
</dbReference>
<dbReference type="Gene3D" id="3.50.7.10">
    <property type="entry name" value="GroEL"/>
    <property type="match status" value="1"/>
</dbReference>
<evidence type="ECO:0000256" key="9">
    <source>
        <dbReference type="SAM" id="MobiDB-lite"/>
    </source>
</evidence>
<dbReference type="PROSITE" id="PS00750">
    <property type="entry name" value="TCP1_1"/>
    <property type="match status" value="1"/>
</dbReference>
<reference evidence="10 11" key="1">
    <citation type="journal article" date="2023" name="Nat. Commun.">
        <title>Origin of minicircular mitochondrial genomes in red algae.</title>
        <authorList>
            <person name="Lee Y."/>
            <person name="Cho C.H."/>
            <person name="Lee Y.M."/>
            <person name="Park S.I."/>
            <person name="Yang J.H."/>
            <person name="West J.A."/>
            <person name="Bhattacharya D."/>
            <person name="Yoon H.S."/>
        </authorList>
    </citation>
    <scope>NUCLEOTIDE SEQUENCE [LARGE SCALE GENOMIC DNA]</scope>
    <source>
        <strain evidence="10 11">CCMP1338</strain>
        <tissue evidence="10">Whole cell</tissue>
    </source>
</reference>
<evidence type="ECO:0000256" key="5">
    <source>
        <dbReference type="ARBA" id="ARBA00022840"/>
    </source>
</evidence>
<sequence length="564" mass="61384">MSQFLAPKIVFLKQGTDTSQGKGQLISNMNACMAVVDIVRTTLGPLGMDKLIYSDKGSSHSAEVTISNDGATIVKLLDIVHPAAKTLADISLSQDAEVGDGTTSVMVLAGEFMKNCKEFVEDGMHPRVIIKGFRAAQKYAIDKLNELAVDIHGKDEAERKELLVRCAGTALNSKLVSHYKDFFAPMVTDAVLSLDDDLDLSMIGIKKVQGGSILDSLLVKGVAFKKTFAYAGFEQQPKKFENAKIILLNIELELKSEKENAEVRVTNTQDYQAIIDAEWNIIYEKLEKIYATGAKVVLSRLAIGDLATQFFADRDVFCAGRVPEEDLERVQRAVGGRVQTTVNGVTADVLGTCELFEEKAIGGERYNVFTGCLQSSTATIIVRGGSEQFMAETERSLHDAIMIVRRAIKHSEAVGGAGSIEMELSKHLRDHAVSIQGREQTILLAYAKALEVIPRTLCDNAGFDSIDVMNKLRAKHAQGGTWYGVDIKTGGICDAWEEFIWEPSLVKTNAIVAATEAACLVLSIDETVKNPASEQDQMDQAGMLPGGRGAGMPPMGRGRGMRRR</sequence>
<dbReference type="InterPro" id="IPR027410">
    <property type="entry name" value="TCP-1-like_intermed_sf"/>
</dbReference>
<dbReference type="InterPro" id="IPR027409">
    <property type="entry name" value="GroEL-like_apical_dom_sf"/>
</dbReference>
<dbReference type="InterPro" id="IPR002194">
    <property type="entry name" value="Chaperonin_TCP-1_CS"/>
</dbReference>
<dbReference type="InterPro" id="IPR002423">
    <property type="entry name" value="Cpn60/GroEL/TCP-1"/>
</dbReference>
<keyword evidence="3 8" id="KW-0963">Cytoplasm</keyword>
<gene>
    <name evidence="10" type="ORF">NDN08_005077</name>
</gene>
<dbReference type="GO" id="GO:0005832">
    <property type="term" value="C:chaperonin-containing T-complex"/>
    <property type="evidence" value="ECO:0007669"/>
    <property type="project" value="UniProtKB-ARBA"/>
</dbReference>
<dbReference type="InterPro" id="IPR054827">
    <property type="entry name" value="thermosome_alpha"/>
</dbReference>
<dbReference type="NCBIfam" id="NF041083">
    <property type="entry name" value="thermosome_beta"/>
    <property type="match status" value="1"/>
</dbReference>
<evidence type="ECO:0000313" key="10">
    <source>
        <dbReference type="EMBL" id="KAJ8908368.1"/>
    </source>
</evidence>
<dbReference type="GO" id="GO:0016887">
    <property type="term" value="F:ATP hydrolysis activity"/>
    <property type="evidence" value="ECO:0007669"/>
    <property type="project" value="InterPro"/>
</dbReference>
<comment type="subunit">
    <text evidence="8">Heterooligomeric complex that forms two stacked rings.</text>
</comment>
<dbReference type="Pfam" id="PF00118">
    <property type="entry name" value="Cpn60_TCP1"/>
    <property type="match status" value="1"/>
</dbReference>